<accession>G9HV48</accession>
<evidence type="ECO:0000256" key="1">
    <source>
        <dbReference type="ARBA" id="ARBA00022821"/>
    </source>
</evidence>
<name>G9HV48_9ROSI</name>
<keyword evidence="1" id="KW-0611">Plant defense</keyword>
<dbReference type="Pfam" id="PF00931">
    <property type="entry name" value="NB-ARC"/>
    <property type="match status" value="1"/>
</dbReference>
<evidence type="ECO:0000259" key="2">
    <source>
        <dbReference type="Pfam" id="PF00931"/>
    </source>
</evidence>
<dbReference type="InterPro" id="IPR002182">
    <property type="entry name" value="NB-ARC"/>
</dbReference>
<dbReference type="Gene3D" id="1.10.8.430">
    <property type="entry name" value="Helical domain of apoptotic protease-activating factors"/>
    <property type="match status" value="1"/>
</dbReference>
<gene>
    <name evidence="3" type="primary">NBS8</name>
</gene>
<dbReference type="PRINTS" id="PR00364">
    <property type="entry name" value="DISEASERSIST"/>
</dbReference>
<feature type="domain" description="NB-ARC" evidence="2">
    <location>
        <begin position="1"/>
        <end position="141"/>
    </location>
</feature>
<dbReference type="GO" id="GO:0006952">
    <property type="term" value="P:defense response"/>
    <property type="evidence" value="ECO:0007669"/>
    <property type="project" value="UniProtKB-KW"/>
</dbReference>
<reference evidence="3" key="2">
    <citation type="submission" date="2011-07" db="EMBL/GenBank/DDBJ databases">
        <title>Studies in transcriptomics of somatic embryogenesis in Dimocarpus.</title>
        <authorList>
            <person name="Lai Z."/>
            <person name="Lin Y."/>
            <person name="Ye W."/>
        </authorList>
    </citation>
    <scope>NUCLEOTIDE SEQUENCE</scope>
    <source>
        <tissue evidence="3">Embryogenic callus</tissue>
    </source>
</reference>
<dbReference type="AlphaFoldDB" id="G9HV48"/>
<dbReference type="PANTHER" id="PTHR36766">
    <property type="entry name" value="PLANT BROAD-SPECTRUM MILDEW RESISTANCE PROTEIN RPW8"/>
    <property type="match status" value="1"/>
</dbReference>
<dbReference type="EMBL" id="JN398316">
    <property type="protein sequence ID" value="AEV91317.1"/>
    <property type="molecule type" value="mRNA"/>
</dbReference>
<proteinExistence type="evidence at transcript level"/>
<dbReference type="InterPro" id="IPR042197">
    <property type="entry name" value="Apaf_helical"/>
</dbReference>
<protein>
    <submittedName>
        <fullName evidence="3">NBS-LRR disease resistance protein</fullName>
    </submittedName>
</protein>
<sequence length="169" mass="18873">GVGKTTLAREVYNDKAAEGFEPRAWVCVYEDFDILRISKSILESITCSPCDLKDLNPVQILLKQAVAGKRFLLVLDDVWSKNYSLWETLKAPFMAGAFGSKIIVTTRLQEVALTMSPQGCHKLNLLSDHDIWLVFVKHAFESVDIDSHPNLESIRQNVVKKCGGLPLAL</sequence>
<evidence type="ECO:0000313" key="3">
    <source>
        <dbReference type="EMBL" id="AEV91317.1"/>
    </source>
</evidence>
<feature type="non-terminal residue" evidence="3">
    <location>
        <position position="1"/>
    </location>
</feature>
<reference evidence="3" key="1">
    <citation type="submission" date="2011-07" db="EMBL/GenBank/DDBJ databases">
        <title>Molecular cloning and characterization of disease resistance.</title>
        <authorList>
            <person name="Ye W."/>
            <person name="Lin Y."/>
            <person name="Lai Z."/>
        </authorList>
    </citation>
    <scope>NUCLEOTIDE SEQUENCE</scope>
    <source>
        <tissue evidence="3">Embryogenic callus</tissue>
    </source>
</reference>
<organism evidence="3">
    <name type="scientific">Dimocarpus longan</name>
    <dbReference type="NCBI Taxonomy" id="128017"/>
    <lineage>
        <taxon>Eukaryota</taxon>
        <taxon>Viridiplantae</taxon>
        <taxon>Streptophyta</taxon>
        <taxon>Embryophyta</taxon>
        <taxon>Tracheophyta</taxon>
        <taxon>Spermatophyta</taxon>
        <taxon>Magnoliopsida</taxon>
        <taxon>eudicotyledons</taxon>
        <taxon>Gunneridae</taxon>
        <taxon>Pentapetalae</taxon>
        <taxon>rosids</taxon>
        <taxon>malvids</taxon>
        <taxon>Sapindales</taxon>
        <taxon>Sapindaceae</taxon>
        <taxon>Dimocarpus</taxon>
    </lineage>
</organism>
<dbReference type="SUPFAM" id="SSF52540">
    <property type="entry name" value="P-loop containing nucleoside triphosphate hydrolases"/>
    <property type="match status" value="1"/>
</dbReference>
<dbReference type="InterPro" id="IPR027417">
    <property type="entry name" value="P-loop_NTPase"/>
</dbReference>
<dbReference type="PANTHER" id="PTHR36766:SF40">
    <property type="entry name" value="DISEASE RESISTANCE PROTEIN RGA3"/>
    <property type="match status" value="1"/>
</dbReference>
<feature type="non-terminal residue" evidence="3">
    <location>
        <position position="169"/>
    </location>
</feature>
<dbReference type="Gene3D" id="3.40.50.300">
    <property type="entry name" value="P-loop containing nucleotide triphosphate hydrolases"/>
    <property type="match status" value="1"/>
</dbReference>
<dbReference type="GO" id="GO:0043531">
    <property type="term" value="F:ADP binding"/>
    <property type="evidence" value="ECO:0007669"/>
    <property type="project" value="InterPro"/>
</dbReference>